<dbReference type="InterPro" id="IPR000716">
    <property type="entry name" value="Thyroglobulin_1"/>
</dbReference>
<keyword evidence="3" id="KW-0677">Repeat</keyword>
<dbReference type="InterPro" id="IPR036857">
    <property type="entry name" value="Thyroglobulin_1_sf"/>
</dbReference>
<evidence type="ECO:0000256" key="4">
    <source>
        <dbReference type="ARBA" id="ARBA00023157"/>
    </source>
</evidence>
<dbReference type="PANTHER" id="PTHR12352">
    <property type="entry name" value="SECRETED MODULAR CALCIUM-BINDING PROTEIN"/>
    <property type="match status" value="1"/>
</dbReference>
<evidence type="ECO:0000256" key="2">
    <source>
        <dbReference type="ARBA" id="ARBA00022525"/>
    </source>
</evidence>
<evidence type="ECO:0000313" key="8">
    <source>
        <dbReference type="Ensembl" id="ENSCLMP00005005677.1"/>
    </source>
</evidence>
<dbReference type="GO" id="GO:0005604">
    <property type="term" value="C:basement membrane"/>
    <property type="evidence" value="ECO:0007669"/>
    <property type="project" value="TreeGrafter"/>
</dbReference>
<reference evidence="8" key="2">
    <citation type="submission" date="2025-09" db="UniProtKB">
        <authorList>
            <consortium name="Ensembl"/>
        </authorList>
    </citation>
    <scope>IDENTIFICATION</scope>
</reference>
<dbReference type="Proteomes" id="UP000694565">
    <property type="component" value="Unplaced"/>
</dbReference>
<dbReference type="Pfam" id="PF00086">
    <property type="entry name" value="Thyroglobulin_1"/>
    <property type="match status" value="1"/>
</dbReference>
<dbReference type="CDD" id="cd00191">
    <property type="entry name" value="TY"/>
    <property type="match status" value="1"/>
</dbReference>
<dbReference type="Pfam" id="PF07648">
    <property type="entry name" value="Kazal_2"/>
    <property type="match status" value="1"/>
</dbReference>
<dbReference type="SMART" id="SM00211">
    <property type="entry name" value="TY"/>
    <property type="match status" value="1"/>
</dbReference>
<dbReference type="GO" id="GO:0030198">
    <property type="term" value="P:extracellular matrix organization"/>
    <property type="evidence" value="ECO:0007669"/>
    <property type="project" value="TreeGrafter"/>
</dbReference>
<evidence type="ECO:0000256" key="1">
    <source>
        <dbReference type="ARBA" id="ARBA00004613"/>
    </source>
</evidence>
<keyword evidence="2" id="KW-0964">Secreted</keyword>
<keyword evidence="4 5" id="KW-1015">Disulfide bond</keyword>
<organism evidence="8 9">
    <name type="scientific">Cyclopterus lumpus</name>
    <name type="common">Lumpsucker</name>
    <dbReference type="NCBI Taxonomy" id="8103"/>
    <lineage>
        <taxon>Eukaryota</taxon>
        <taxon>Metazoa</taxon>
        <taxon>Chordata</taxon>
        <taxon>Craniata</taxon>
        <taxon>Vertebrata</taxon>
        <taxon>Euteleostomi</taxon>
        <taxon>Actinopterygii</taxon>
        <taxon>Neopterygii</taxon>
        <taxon>Teleostei</taxon>
        <taxon>Neoteleostei</taxon>
        <taxon>Acanthomorphata</taxon>
        <taxon>Eupercaria</taxon>
        <taxon>Perciformes</taxon>
        <taxon>Cottioidei</taxon>
        <taxon>Cottales</taxon>
        <taxon>Cyclopteridae</taxon>
        <taxon>Cyclopterus</taxon>
    </lineage>
</organism>
<protein>
    <submittedName>
        <fullName evidence="8">Uncharacterized protein</fullName>
    </submittedName>
</protein>
<keyword evidence="9" id="KW-1185">Reference proteome</keyword>
<evidence type="ECO:0000259" key="6">
    <source>
        <dbReference type="PROSITE" id="PS51162"/>
    </source>
</evidence>
<dbReference type="GO" id="GO:0008201">
    <property type="term" value="F:heparin binding"/>
    <property type="evidence" value="ECO:0007669"/>
    <property type="project" value="TreeGrafter"/>
</dbReference>
<dbReference type="PANTHER" id="PTHR12352:SF13">
    <property type="entry name" value="SPARC-RELATED MODULAR CALCIUM-BINDING PROTEIN 1"/>
    <property type="match status" value="1"/>
</dbReference>
<dbReference type="Gene3D" id="4.10.800.10">
    <property type="entry name" value="Thyroglobulin type-1"/>
    <property type="match status" value="1"/>
</dbReference>
<comment type="subcellular location">
    <subcellularLocation>
        <location evidence="1">Secreted</location>
    </subcellularLocation>
</comment>
<feature type="domain" description="Thyroglobulin type-1" evidence="6">
    <location>
        <begin position="82"/>
        <end position="135"/>
    </location>
</feature>
<feature type="disulfide bond" evidence="5">
    <location>
        <begin position="115"/>
        <end position="135"/>
    </location>
</feature>
<dbReference type="SUPFAM" id="SSF57610">
    <property type="entry name" value="Thyroglobulin type-1 domain"/>
    <property type="match status" value="1"/>
</dbReference>
<comment type="caution">
    <text evidence="5">Lacks conserved residue(s) required for the propagation of feature annotation.</text>
</comment>
<dbReference type="GeneTree" id="ENSGT00390000018436"/>
<evidence type="ECO:0000256" key="5">
    <source>
        <dbReference type="PROSITE-ProRule" id="PRU00500"/>
    </source>
</evidence>
<dbReference type="PROSITE" id="PS51465">
    <property type="entry name" value="KAZAL_2"/>
    <property type="match status" value="1"/>
</dbReference>
<dbReference type="Ensembl" id="ENSCLMT00005006111.1">
    <property type="protein sequence ID" value="ENSCLMP00005005677.1"/>
    <property type="gene ID" value="ENSCLMG00005003161.1"/>
</dbReference>
<dbReference type="Gene3D" id="3.30.60.30">
    <property type="match status" value="1"/>
</dbReference>
<dbReference type="InterPro" id="IPR002350">
    <property type="entry name" value="Kazal_dom"/>
</dbReference>
<dbReference type="GO" id="GO:0050840">
    <property type="term" value="F:extracellular matrix binding"/>
    <property type="evidence" value="ECO:0007669"/>
    <property type="project" value="TreeGrafter"/>
</dbReference>
<proteinExistence type="predicted"/>
<dbReference type="InterPro" id="IPR051950">
    <property type="entry name" value="Dev_reg/Prot_inhib"/>
</dbReference>
<dbReference type="GO" id="GO:0005615">
    <property type="term" value="C:extracellular space"/>
    <property type="evidence" value="ECO:0007669"/>
    <property type="project" value="TreeGrafter"/>
</dbReference>
<feature type="disulfide bond" evidence="5">
    <location>
        <begin position="106"/>
        <end position="113"/>
    </location>
</feature>
<evidence type="ECO:0000256" key="3">
    <source>
        <dbReference type="ARBA" id="ARBA00022737"/>
    </source>
</evidence>
<dbReference type="PROSITE" id="PS51162">
    <property type="entry name" value="THYROGLOBULIN_1_2"/>
    <property type="match status" value="1"/>
</dbReference>
<feature type="domain" description="Kazal-like" evidence="7">
    <location>
        <begin position="26"/>
        <end position="87"/>
    </location>
</feature>
<evidence type="ECO:0000313" key="9">
    <source>
        <dbReference type="Proteomes" id="UP000694565"/>
    </source>
</evidence>
<evidence type="ECO:0000259" key="7">
    <source>
        <dbReference type="PROSITE" id="PS51465"/>
    </source>
</evidence>
<reference evidence="8" key="1">
    <citation type="submission" date="2025-08" db="UniProtKB">
        <authorList>
            <consortium name="Ensembl"/>
        </authorList>
    </citation>
    <scope>IDENTIFICATION</scope>
</reference>
<dbReference type="CDD" id="cd00104">
    <property type="entry name" value="KAZAL_FS"/>
    <property type="match status" value="1"/>
</dbReference>
<dbReference type="AlphaFoldDB" id="A0A8C2WP85"/>
<accession>A0A8C2WP85</accession>
<name>A0A8C2WP85_CYCLU</name>
<sequence length="153" mass="17077">TKMKVLFLVVALHENMLPLPFLITENMWPRGCALDCQRGRHRAVCGSNGRLYKSLCAFQRARCINTQLLAFNGYLKYPKKNYTKCPAAAAFVAECGADGHFLPVQCHNQTRYCWCSMPDGKPVSGTSVLHLMPDCTGQIYLLQQSSCTLKGNN</sequence>